<gene>
    <name evidence="3" type="ORF">EMPS_08921</name>
</gene>
<feature type="compositionally biased region" description="Pro residues" evidence="1">
    <location>
        <begin position="186"/>
        <end position="205"/>
    </location>
</feature>
<feature type="region of interest" description="Disordered" evidence="1">
    <location>
        <begin position="442"/>
        <end position="462"/>
    </location>
</feature>
<dbReference type="OrthoDB" id="2419147at2759"/>
<keyword evidence="2" id="KW-0472">Membrane</keyword>
<proteinExistence type="predicted"/>
<dbReference type="InterPro" id="IPR027643">
    <property type="entry name" value="Formin-like_plant"/>
</dbReference>
<evidence type="ECO:0000313" key="3">
    <source>
        <dbReference type="EMBL" id="GJJ76562.1"/>
    </source>
</evidence>
<name>A0A9P3HHS3_9FUNG</name>
<feature type="transmembrane region" description="Helical" evidence="2">
    <location>
        <begin position="296"/>
        <end position="318"/>
    </location>
</feature>
<comment type="caution">
    <text evidence="3">The sequence shown here is derived from an EMBL/GenBank/DDBJ whole genome shotgun (WGS) entry which is preliminary data.</text>
</comment>
<dbReference type="PANTHER" id="PTHR23213">
    <property type="entry name" value="FORMIN-RELATED"/>
    <property type="match status" value="1"/>
</dbReference>
<reference evidence="3" key="1">
    <citation type="submission" date="2021-11" db="EMBL/GenBank/DDBJ databases">
        <authorList>
            <person name="Herlambang A."/>
            <person name="Guo Y."/>
            <person name="Takashima Y."/>
            <person name="Nishizawa T."/>
        </authorList>
    </citation>
    <scope>NUCLEOTIDE SEQUENCE</scope>
    <source>
        <strain evidence="3">E1425</strain>
    </source>
</reference>
<dbReference type="AlphaFoldDB" id="A0A9P3HHS3"/>
<protein>
    <submittedName>
        <fullName evidence="3">Uncharacterized protein</fullName>
    </submittedName>
</protein>
<feature type="region of interest" description="Disordered" evidence="1">
    <location>
        <begin position="520"/>
        <end position="541"/>
    </location>
</feature>
<evidence type="ECO:0000313" key="4">
    <source>
        <dbReference type="Proteomes" id="UP000827284"/>
    </source>
</evidence>
<dbReference type="Proteomes" id="UP000827284">
    <property type="component" value="Unassembled WGS sequence"/>
</dbReference>
<evidence type="ECO:0000256" key="1">
    <source>
        <dbReference type="SAM" id="MobiDB-lite"/>
    </source>
</evidence>
<keyword evidence="4" id="KW-1185">Reference proteome</keyword>
<dbReference type="GO" id="GO:0051015">
    <property type="term" value="F:actin filament binding"/>
    <property type="evidence" value="ECO:0007669"/>
    <property type="project" value="InterPro"/>
</dbReference>
<feature type="compositionally biased region" description="Low complexity" evidence="1">
    <location>
        <begin position="451"/>
        <end position="462"/>
    </location>
</feature>
<feature type="region of interest" description="Disordered" evidence="1">
    <location>
        <begin position="720"/>
        <end position="774"/>
    </location>
</feature>
<keyword evidence="2" id="KW-0812">Transmembrane</keyword>
<dbReference type="EMBL" id="BQFW01000012">
    <property type="protein sequence ID" value="GJJ76562.1"/>
    <property type="molecule type" value="Genomic_DNA"/>
</dbReference>
<keyword evidence="2" id="KW-1133">Transmembrane helix</keyword>
<feature type="compositionally biased region" description="Pro residues" evidence="1">
    <location>
        <begin position="724"/>
        <end position="734"/>
    </location>
</feature>
<sequence>MTFFRSSAPRSLRSTVEVPSSSSSTSLDFSPSSQLSQQPRRYLHKPSPLSLSVACFVLFQSFFSTVSEAFQCTYPNYNTEVQPGQTSLLTWQASSADLSTYDSITATLYCMDIDGPKGGIWRTISTLFSNRGLISTQGQYQFNVPNCGELAKDVAIRIVARGQRGTNTQNGACYFMMDPKAVVVTTPPPSPPPPVVTSSTPPHPTTNPVQATNPPKSSLTTLPSAVTSSTVLPVATGSSSSLPTNAPIGTTPTGSGSGGGYGGRPLNLPPLPPLPDDPSTQGSSGTTVKSNRATTIGATLGSICGFAIIAAVASFLVLRRRRARHHHPRDGADGLGLKKRLRLQGRGLKGSLKDENDHFHMMRDDDYYEDDYPSTEKPHQVKSVIAQNQKDLPDLIMVRAVGAVPMVPTVAKSSSLLDDISELDLGAWRQSSILSYPPLAHLPSSGEWKRSSSSSVLTPSSTSDVLSISSSAQASGDEEVSSVVRDYWVAAMAARAERSALPPPSPSSQSHKAVILGFDDTSSSSRAERHHDSIEEGEESEDLDAAYKGWVRNPFRSTVNSIQSYVNRSISTGLQSRLRSFTTFDSSTPSSNFFDDSNSNMTDEAHQQALGFPTRVNSEFLEHLSIKALRHEQRQLEYYTRYYSEHNLAVPSRTETSITMTSDDRRTSSVPSLTSTNDPFQTFDSNEVIMMDPELERDPFADPAQEPIDTGLASSTDAISTAYVPPPLPPPPPVTAHKSLAIETKQNRSNSVLLRSFPDPPSSPTSIESHDSKK</sequence>
<feature type="compositionally biased region" description="Pro residues" evidence="1">
    <location>
        <begin position="267"/>
        <end position="276"/>
    </location>
</feature>
<feature type="region of interest" description="Disordered" evidence="1">
    <location>
        <begin position="654"/>
        <end position="681"/>
    </location>
</feature>
<reference evidence="3" key="2">
    <citation type="journal article" date="2022" name="Microbiol. Resour. Announc.">
        <title>Whole-Genome Sequence of Entomortierella parvispora E1425, a Mucoromycotan Fungus Associated with Burkholderiaceae-Related Endosymbiotic Bacteria.</title>
        <authorList>
            <person name="Herlambang A."/>
            <person name="Guo Y."/>
            <person name="Takashima Y."/>
            <person name="Narisawa K."/>
            <person name="Ohta H."/>
            <person name="Nishizawa T."/>
        </authorList>
    </citation>
    <scope>NUCLEOTIDE SEQUENCE</scope>
    <source>
        <strain evidence="3">E1425</strain>
    </source>
</reference>
<dbReference type="GO" id="GO:0045010">
    <property type="term" value="P:actin nucleation"/>
    <property type="evidence" value="ECO:0007669"/>
    <property type="project" value="InterPro"/>
</dbReference>
<evidence type="ECO:0000256" key="2">
    <source>
        <dbReference type="SAM" id="Phobius"/>
    </source>
</evidence>
<feature type="region of interest" description="Disordered" evidence="1">
    <location>
        <begin position="15"/>
        <end position="34"/>
    </location>
</feature>
<feature type="compositionally biased region" description="Polar residues" evidence="1">
    <location>
        <begin position="210"/>
        <end position="222"/>
    </location>
</feature>
<feature type="region of interest" description="Disordered" evidence="1">
    <location>
        <begin position="185"/>
        <end position="222"/>
    </location>
</feature>
<feature type="compositionally biased region" description="Polar residues" evidence="1">
    <location>
        <begin position="236"/>
        <end position="248"/>
    </location>
</feature>
<dbReference type="PANTHER" id="PTHR23213:SF368">
    <property type="entry name" value="HISTONE H3-K79 METHYLTRANSFERASE"/>
    <property type="match status" value="1"/>
</dbReference>
<organism evidence="3 4">
    <name type="scientific">Entomortierella parvispora</name>
    <dbReference type="NCBI Taxonomy" id="205924"/>
    <lineage>
        <taxon>Eukaryota</taxon>
        <taxon>Fungi</taxon>
        <taxon>Fungi incertae sedis</taxon>
        <taxon>Mucoromycota</taxon>
        <taxon>Mortierellomycotina</taxon>
        <taxon>Mortierellomycetes</taxon>
        <taxon>Mortierellales</taxon>
        <taxon>Mortierellaceae</taxon>
        <taxon>Entomortierella</taxon>
    </lineage>
</organism>
<accession>A0A9P3HHS3</accession>
<feature type="region of interest" description="Disordered" evidence="1">
    <location>
        <begin position="236"/>
        <end position="289"/>
    </location>
</feature>
<feature type="compositionally biased region" description="Polar residues" evidence="1">
    <location>
        <begin position="668"/>
        <end position="681"/>
    </location>
</feature>